<dbReference type="EMBL" id="MN079088">
    <property type="protein sequence ID" value="QEA04767.1"/>
    <property type="molecule type" value="Genomic_DNA"/>
</dbReference>
<evidence type="ECO:0000313" key="1">
    <source>
        <dbReference type="EMBL" id="QEA04767.1"/>
    </source>
</evidence>
<gene>
    <name evidence="1" type="ORF">KBTEX_01075</name>
</gene>
<evidence type="ECO:0008006" key="2">
    <source>
        <dbReference type="Google" id="ProtNLM"/>
    </source>
</evidence>
<accession>A0A5B8RDH3</accession>
<organism evidence="1">
    <name type="scientific">uncultured organism</name>
    <dbReference type="NCBI Taxonomy" id="155900"/>
    <lineage>
        <taxon>unclassified sequences</taxon>
        <taxon>environmental samples</taxon>
    </lineage>
</organism>
<proteinExistence type="predicted"/>
<protein>
    <recommendedName>
        <fullName evidence="2">Cofactor-independent phosphoglycerate mutase</fullName>
    </recommendedName>
</protein>
<name>A0A5B8RDH3_9ZZZZ</name>
<reference evidence="1" key="1">
    <citation type="submission" date="2019-06" db="EMBL/GenBank/DDBJ databases">
        <authorList>
            <person name="Murdoch R.W."/>
            <person name="Fathepure B."/>
        </authorList>
    </citation>
    <scope>NUCLEOTIDE SEQUENCE</scope>
</reference>
<dbReference type="AlphaFoldDB" id="A0A5B8RDH3"/>
<sequence>MRAPRLDFLAPGLLGPLPPQLRDHLAQTGRVPATERLLARASRLRVSAPEGIAPWPSAFPGAGALGLAGAGGSPDEALWYCADPLHLRPDRDRLLAFAGDAASLEPAEAQAVADAFNGLFREDGLTVTAIGSRLFLRLVTPARPGPEVASTRELAGRYIDAFLPEGEDGRAWRGLLNETQMLLHGLAFNAAREDAGRLTVNGLWFWGGGYAPHPESGGVLAGSRTFTGDPVLAGLALASGGAAHEPLVDDGRLPEGDGHDIVHWAAPDAAITSGDLEGWLAALQRFESHWVPAFTAALASGRRSEIRIHTGGVPGWRCRRGDGHRIWRRVRALAHHLERA</sequence>